<dbReference type="Gene3D" id="3.90.15.10">
    <property type="entry name" value="Topoisomerase I, Chain A, domain 3"/>
    <property type="match status" value="1"/>
</dbReference>
<keyword evidence="5" id="KW-0238">DNA-binding</keyword>
<dbReference type="Gene3D" id="1.10.132.120">
    <property type="match status" value="1"/>
</dbReference>
<dbReference type="SUPFAM" id="SSF55869">
    <property type="entry name" value="DNA topoisomerase I domain"/>
    <property type="match status" value="1"/>
</dbReference>
<evidence type="ECO:0000313" key="10">
    <source>
        <dbReference type="Proteomes" id="UP000482800"/>
    </source>
</evidence>
<dbReference type="SUPFAM" id="SSF56349">
    <property type="entry name" value="DNA breaking-rejoining enzymes"/>
    <property type="match status" value="1"/>
</dbReference>
<dbReference type="Gene3D" id="3.30.66.10">
    <property type="entry name" value="DNA topoisomerase I domain"/>
    <property type="match status" value="1"/>
</dbReference>
<reference evidence="9 10" key="2">
    <citation type="submission" date="2020-03" db="EMBL/GenBank/DDBJ databases">
        <authorList>
            <person name="Ichikawa N."/>
            <person name="Kimura A."/>
            <person name="Kitahashi Y."/>
            <person name="Uohara A."/>
        </authorList>
    </citation>
    <scope>NUCLEOTIDE SEQUENCE [LARGE SCALE GENOMIC DNA]</scope>
    <source>
        <strain evidence="9 10">NBRC 108639</strain>
    </source>
</reference>
<dbReference type="EC" id="5.6.2.1" evidence="3"/>
<evidence type="ECO:0000313" key="9">
    <source>
        <dbReference type="EMBL" id="GFJ86062.1"/>
    </source>
</evidence>
<keyword evidence="10" id="KW-1185">Reference proteome</keyword>
<dbReference type="InterPro" id="IPR035447">
    <property type="entry name" value="DNA_topo_I_N_sf"/>
</dbReference>
<dbReference type="InterPro" id="IPR013500">
    <property type="entry name" value="TopoI_cat_euk"/>
</dbReference>
<protein>
    <recommendedName>
        <fullName evidence="3">DNA topoisomerase</fullName>
        <ecNumber evidence="3">5.6.2.1</ecNumber>
    </recommendedName>
</protein>
<dbReference type="RefSeq" id="WP_173071724.1">
    <property type="nucleotide sequence ID" value="NZ_BAABGO010000002.1"/>
</dbReference>
<sequence>MRLRRSDVSAPGYGRRMRGRGVSFVDEEGRKISDPETLQRLRDLVIPPAWKDVWICPDPRGHIQATGVDAAGRKQYLYHPQWRADRDAAKHEHVLDVAAHLPALRRRVNSDLGGRGLGRERVLAAVAALLDMGAFRVGGDEYAGGDDPTYGVSTLRPEHVRGRKGCVVLEFPAKGGVDQSCEVTDERVCEVLRALRRRRKGAERLFAYWNGRGWHDVRSDEVNEYLREASGTDMTAKDFRTWHATVLAAAKLAGEGTQGSATRRKRTVAAVMREVAELLGNTPAVARASYVDPRVVDLYHDGQVVSAPTESAVRKLLS</sequence>
<proteinExistence type="inferred from homology"/>
<keyword evidence="4" id="KW-0799">Topoisomerase</keyword>
<dbReference type="GO" id="GO:0003917">
    <property type="term" value="F:DNA topoisomerase type I (single strand cut, ATP-independent) activity"/>
    <property type="evidence" value="ECO:0007669"/>
    <property type="project" value="UniProtKB-EC"/>
</dbReference>
<comment type="catalytic activity">
    <reaction evidence="1">
        <text>ATP-independent breakage of single-stranded DNA, followed by passage and rejoining.</text>
        <dbReference type="EC" id="5.6.2.1"/>
    </reaction>
</comment>
<dbReference type="PROSITE" id="PS52038">
    <property type="entry name" value="TOPO_IB_2"/>
    <property type="match status" value="1"/>
</dbReference>
<dbReference type="Pfam" id="PF21338">
    <property type="entry name" value="Top1B_N_bact"/>
    <property type="match status" value="1"/>
</dbReference>
<feature type="domain" description="DNA topoisomerase IB N-terminal" evidence="8">
    <location>
        <begin position="23"/>
        <end position="69"/>
    </location>
</feature>
<comment type="similarity">
    <text evidence="2">Belongs to the type IB topoisomerase family.</text>
</comment>
<reference evidence="9 10" key="1">
    <citation type="submission" date="2020-03" db="EMBL/GenBank/DDBJ databases">
        <title>Whole genome shotgun sequence of Phytohabitans houttuyneae NBRC 108639.</title>
        <authorList>
            <person name="Komaki H."/>
            <person name="Tamura T."/>
        </authorList>
    </citation>
    <scope>NUCLEOTIDE SEQUENCE [LARGE SCALE GENOMIC DNA]</scope>
    <source>
        <strain evidence="9 10">NBRC 108639</strain>
    </source>
</reference>
<comment type="caution">
    <text evidence="9">The sequence shown here is derived from an EMBL/GenBank/DDBJ whole genome shotgun (WGS) entry which is preliminary data.</text>
</comment>
<dbReference type="EMBL" id="BLPF01000005">
    <property type="protein sequence ID" value="GFJ86062.1"/>
    <property type="molecule type" value="Genomic_DNA"/>
</dbReference>
<evidence type="ECO:0000256" key="3">
    <source>
        <dbReference type="ARBA" id="ARBA00012891"/>
    </source>
</evidence>
<keyword evidence="6 9" id="KW-0413">Isomerase</keyword>
<organism evidence="9 10">
    <name type="scientific">Phytohabitans houttuyneae</name>
    <dbReference type="NCBI Taxonomy" id="1076126"/>
    <lineage>
        <taxon>Bacteria</taxon>
        <taxon>Bacillati</taxon>
        <taxon>Actinomycetota</taxon>
        <taxon>Actinomycetes</taxon>
        <taxon>Micromonosporales</taxon>
        <taxon>Micromonosporaceae</taxon>
    </lineage>
</organism>
<accession>A0A6V8KLI7</accession>
<dbReference type="AlphaFoldDB" id="A0A6V8KLI7"/>
<dbReference type="Pfam" id="PF01028">
    <property type="entry name" value="Topoisom_I"/>
    <property type="match status" value="1"/>
</dbReference>
<evidence type="ECO:0000256" key="2">
    <source>
        <dbReference type="ARBA" id="ARBA00006645"/>
    </source>
</evidence>
<evidence type="ECO:0000259" key="8">
    <source>
        <dbReference type="Pfam" id="PF21338"/>
    </source>
</evidence>
<name>A0A6V8KLI7_9ACTN</name>
<feature type="domain" description="DNA topoisomerase I catalytic core eukaryotic-type" evidence="7">
    <location>
        <begin position="81"/>
        <end position="287"/>
    </location>
</feature>
<dbReference type="InterPro" id="IPR049331">
    <property type="entry name" value="Top1B_N_bact"/>
</dbReference>
<evidence type="ECO:0000256" key="1">
    <source>
        <dbReference type="ARBA" id="ARBA00000213"/>
    </source>
</evidence>
<dbReference type="InterPro" id="IPR011010">
    <property type="entry name" value="DNA_brk_join_enz"/>
</dbReference>
<dbReference type="GO" id="GO:0006265">
    <property type="term" value="P:DNA topological change"/>
    <property type="evidence" value="ECO:0007669"/>
    <property type="project" value="InterPro"/>
</dbReference>
<gene>
    <name evidence="9" type="primary">topA_2</name>
    <name evidence="9" type="ORF">Phou_102420</name>
</gene>
<dbReference type="InterPro" id="IPR014711">
    <property type="entry name" value="TopoI_cat_a-hlx-sub_euk"/>
</dbReference>
<dbReference type="GO" id="GO:0003677">
    <property type="term" value="F:DNA binding"/>
    <property type="evidence" value="ECO:0007669"/>
    <property type="project" value="UniProtKB-KW"/>
</dbReference>
<evidence type="ECO:0000256" key="5">
    <source>
        <dbReference type="ARBA" id="ARBA00023125"/>
    </source>
</evidence>
<dbReference type="Proteomes" id="UP000482800">
    <property type="component" value="Unassembled WGS sequence"/>
</dbReference>
<evidence type="ECO:0000259" key="7">
    <source>
        <dbReference type="Pfam" id="PF01028"/>
    </source>
</evidence>
<evidence type="ECO:0000256" key="4">
    <source>
        <dbReference type="ARBA" id="ARBA00023029"/>
    </source>
</evidence>
<evidence type="ECO:0000256" key="6">
    <source>
        <dbReference type="ARBA" id="ARBA00023235"/>
    </source>
</evidence>
<dbReference type="PRINTS" id="PR00416">
    <property type="entry name" value="EUTPISMRASEI"/>
</dbReference>
<dbReference type="InterPro" id="IPR001631">
    <property type="entry name" value="TopoI"/>
</dbReference>